<sequence length="106" mass="11927">MQKLTAAEDDRWKDKTLITISENCVKMYRCSILGEHILLVTEPESKLLGYIAPAFGPCKCIQEPIIDFFLVSKISMESFVEVGCNGTNLNLGKYGDVVRLLEKKVK</sequence>
<evidence type="ECO:0000313" key="3">
    <source>
        <dbReference type="EMBL" id="GBO05507.1"/>
    </source>
</evidence>
<dbReference type="AlphaFoldDB" id="A0A4Y2TZ88"/>
<dbReference type="OrthoDB" id="8058698at2759"/>
<gene>
    <name evidence="4" type="ORF">AVEN_233852_1</name>
    <name evidence="1" type="ORF">AVEN_37213_1</name>
    <name evidence="2" type="ORF">AVEN_50768_1</name>
    <name evidence="3" type="ORF">AVEN_67732_1</name>
</gene>
<proteinExistence type="predicted"/>
<evidence type="ECO:0000313" key="4">
    <source>
        <dbReference type="EMBL" id="GBO05592.1"/>
    </source>
</evidence>
<reference evidence="2 5" key="1">
    <citation type="journal article" date="2019" name="Sci. Rep.">
        <title>Orb-weaving spider Araneus ventricosus genome elucidates the spidroin gene catalogue.</title>
        <authorList>
            <person name="Kono N."/>
            <person name="Nakamura H."/>
            <person name="Ohtoshi R."/>
            <person name="Moran D.A.P."/>
            <person name="Shinohara A."/>
            <person name="Yoshida Y."/>
            <person name="Fujiwara M."/>
            <person name="Mori M."/>
            <person name="Tomita M."/>
            <person name="Arakawa K."/>
        </authorList>
    </citation>
    <scope>NUCLEOTIDE SEQUENCE [LARGE SCALE GENOMIC DNA]</scope>
</reference>
<keyword evidence="5" id="KW-1185">Reference proteome</keyword>
<dbReference type="EMBL" id="BGPR01032126">
    <property type="protein sequence ID" value="GBO05507.1"/>
    <property type="molecule type" value="Genomic_DNA"/>
</dbReference>
<evidence type="ECO:0000313" key="1">
    <source>
        <dbReference type="EMBL" id="GBO05438.1"/>
    </source>
</evidence>
<dbReference type="EMBL" id="BGPR01032081">
    <property type="protein sequence ID" value="GBO05438.1"/>
    <property type="molecule type" value="Genomic_DNA"/>
</dbReference>
<protein>
    <submittedName>
        <fullName evidence="2">Uncharacterized protein</fullName>
    </submittedName>
</protein>
<dbReference type="Proteomes" id="UP000499080">
    <property type="component" value="Unassembled WGS sequence"/>
</dbReference>
<evidence type="ECO:0000313" key="2">
    <source>
        <dbReference type="EMBL" id="GBO05503.1"/>
    </source>
</evidence>
<evidence type="ECO:0000313" key="5">
    <source>
        <dbReference type="Proteomes" id="UP000499080"/>
    </source>
</evidence>
<dbReference type="EMBL" id="BGPR01032124">
    <property type="protein sequence ID" value="GBO05503.1"/>
    <property type="molecule type" value="Genomic_DNA"/>
</dbReference>
<dbReference type="EMBL" id="BGPR01032171">
    <property type="protein sequence ID" value="GBO05592.1"/>
    <property type="molecule type" value="Genomic_DNA"/>
</dbReference>
<organism evidence="2 5">
    <name type="scientific">Araneus ventricosus</name>
    <name type="common">Orbweaver spider</name>
    <name type="synonym">Epeira ventricosa</name>
    <dbReference type="NCBI Taxonomy" id="182803"/>
    <lineage>
        <taxon>Eukaryota</taxon>
        <taxon>Metazoa</taxon>
        <taxon>Ecdysozoa</taxon>
        <taxon>Arthropoda</taxon>
        <taxon>Chelicerata</taxon>
        <taxon>Arachnida</taxon>
        <taxon>Araneae</taxon>
        <taxon>Araneomorphae</taxon>
        <taxon>Entelegynae</taxon>
        <taxon>Araneoidea</taxon>
        <taxon>Araneidae</taxon>
        <taxon>Araneus</taxon>
    </lineage>
</organism>
<accession>A0A4Y2TZ88</accession>
<comment type="caution">
    <text evidence="2">The sequence shown here is derived from an EMBL/GenBank/DDBJ whole genome shotgun (WGS) entry which is preliminary data.</text>
</comment>
<name>A0A4Y2TZ88_ARAVE</name>